<dbReference type="EMBL" id="JTDE01003468">
    <property type="protein sequence ID" value="KAF7256029.1"/>
    <property type="molecule type" value="Genomic_DNA"/>
</dbReference>
<dbReference type="PROSITE" id="PS50096">
    <property type="entry name" value="IQ"/>
    <property type="match status" value="3"/>
</dbReference>
<gene>
    <name evidence="3" type="ORF">EG68_07985</name>
</gene>
<feature type="region of interest" description="Disordered" evidence="1">
    <location>
        <begin position="1192"/>
        <end position="1212"/>
    </location>
</feature>
<dbReference type="InterPro" id="IPR008936">
    <property type="entry name" value="Rho_GTPase_activation_prot"/>
</dbReference>
<dbReference type="GO" id="GO:0005938">
    <property type="term" value="C:cell cortex"/>
    <property type="evidence" value="ECO:0007669"/>
    <property type="project" value="TreeGrafter"/>
</dbReference>
<keyword evidence="4" id="KW-1185">Reference proteome</keyword>
<dbReference type="InterPro" id="IPR000048">
    <property type="entry name" value="IQ_motif_EF-hand-BS"/>
</dbReference>
<evidence type="ECO:0000313" key="3">
    <source>
        <dbReference type="EMBL" id="KAF7256029.1"/>
    </source>
</evidence>
<evidence type="ECO:0000259" key="2">
    <source>
        <dbReference type="Pfam" id="PF03836"/>
    </source>
</evidence>
<feature type="compositionally biased region" description="Polar residues" evidence="1">
    <location>
        <begin position="1434"/>
        <end position="1455"/>
    </location>
</feature>
<protein>
    <recommendedName>
        <fullName evidence="2">RasGAP protein C-terminal domain-containing protein</fullName>
    </recommendedName>
</protein>
<dbReference type="PANTHER" id="PTHR14149">
    <property type="entry name" value="RAS GTPASE-ACTIVATING PROTEIN WITH IQ MOTIF"/>
    <property type="match status" value="1"/>
</dbReference>
<name>A0A8S9YMC1_9TREM</name>
<dbReference type="Proteomes" id="UP000822476">
    <property type="component" value="Unassembled WGS sequence"/>
</dbReference>
<evidence type="ECO:0000313" key="4">
    <source>
        <dbReference type="Proteomes" id="UP000822476"/>
    </source>
</evidence>
<organism evidence="3 4">
    <name type="scientific">Paragonimus skrjabini miyazakii</name>
    <dbReference type="NCBI Taxonomy" id="59628"/>
    <lineage>
        <taxon>Eukaryota</taxon>
        <taxon>Metazoa</taxon>
        <taxon>Spiralia</taxon>
        <taxon>Lophotrochozoa</taxon>
        <taxon>Platyhelminthes</taxon>
        <taxon>Trematoda</taxon>
        <taxon>Digenea</taxon>
        <taxon>Plagiorchiida</taxon>
        <taxon>Troglotremata</taxon>
        <taxon>Troglotrematidae</taxon>
        <taxon>Paragonimus</taxon>
    </lineage>
</organism>
<evidence type="ECO:0000256" key="1">
    <source>
        <dbReference type="SAM" id="MobiDB-lite"/>
    </source>
</evidence>
<dbReference type="Gene3D" id="1.10.506.10">
    <property type="entry name" value="GTPase Activation - p120gap, domain 1"/>
    <property type="match status" value="1"/>
</dbReference>
<dbReference type="OrthoDB" id="775356at2759"/>
<proteinExistence type="predicted"/>
<sequence>MGFLKHSAKIIWFLNPMSSPIQPSNRTVFSMKQFGNDAVLAANRAIAKSEPIRTIHALKPFLRENALHFLDLHAKRGTLDLVAKLYHRELGAAQLDKGSQLTAEEFIAAADVLTCIVALHDAIERGDAQAVMKSLSSPDTYWEEVHTELTGNPQTDWPKLYLGELNKMLRRKEQIDKLPILTHSEIQEAIFSCNSKHECNTSLPITPPEEAPPGEVDNSNFTVTECASPDANPLKILEGSLEFNYLLRTSATEFLLINLTRNQPSTTYKALETIVKEGVLELPQLDADYEDVYHSFLSFAWQRWLTRFASMHGTASPTNSFPSQSIVIAVHRANKLIDRMEEMGEAIANLNKALESEQPECVWQALKQPELRAIREHILCFGRSSRSTHDSKQQNANLVQMAYANALIQQRSESVARILGSLRDNQSGISSVPNTSPAAAYLESICSHVIGSGWVWTYLPAVDPTEVTLYSHEEDFMLSRLIVPYFYNVHTKAIIRWPITSSQPTIDTIWTDSLVNIRWPLGVYEPPSLDSSLLNVDDCVVVITQVNRTLACSTTSASGQIELTSPMKQTESHDDDPDELDVKGFSIQQEEPNDSTTMGWEWSNTVLGKKTAIRSQSRHKHSTRKQSLECSKHVDGFNPMKRRSIWHHPSSIQSSDHKEADYEMNGQIIGSVVRLQACWRRYRAQKAYQKRLLELHTSRTIQAAIRIQSHWRGFLARRAYRVSYIRYQRFLAKCILIQTTWRGYMARKAYRQLFLLADMSKPKWTRTNYTAQPDNRLNKSKTFQSISPLGCVAQYIQCLEGRAAKLAYETQMACFLLGKSILASLNQLKDIGQELRSSDQLIRLLVQVRVHGRTQSFHSEHDVKPVLHAEKEQVSTHNATQPNVLDLFSHRYRAVCHLLYNQPDYMASLLAQISSKMLWTTTDLSRASSTCNYFRPTAYGFALERLVFGLYRFGLKSTDYARLMHLFSRAIHHAIGTAYVEDTTADWFTEHEPWPFVLHMIVSFARMNLNRVLKGNTVAHADGTEWSAYLVKLKSLVTSLLRAIQQADLSDLKAADVDENSINRRTTPPVTKNSYTTSINVSNASEGSFSYPKEQSTHSVGAITGDSPIPQLIYAANAFFHNLFNEPGDKLLPACLKYAIRELYSAMRHVFPDEPEKYHLKFVGHCLLHRYISTTLIAPEVVLNSPPMSRINQRSSSELSTWTNTSTKTTHRHRFRRIIPDRSGHNTSPLWKLNSKQRRMLSAISRLLYFVIANKGYGQATSQSTNVIQAELSSILNPLIRKWHGQYRAYMQRVVNSDHMQQPQQQPENQQKPHTANKPCSPRLDDKPISVWVSGLSEPDSVLQISGTRPKVDIELEKVGLKQGSCTIMLTAGEVLELHRLLLCYRQTIAPNPADPLHYLLDQLGDLPVSFSRSGQTSSSKNTDRERRAGRRSWSCSEDSDLTQTGTRSPLTTSSLRERLHSPGYFESPNHSEQAEHHNSTVPLDPCGPNNLTKPFLPTSDSFYDMSPLNHGTAGKADLPKFILHSAQPLMIHPVPTTDIQTIQGYLYGASVASLTSADCLPLPLRPCHIYWPTQSQLGCNTCRSELIFRSHYLTASLARGAVDNLFSTTSSLSTGTSSSLHVTQSESDAKCTRNVCTFDWLEARRLLTILIRNVKDAIMSDLQRTHPPPKPKAYQTLISWMQDLELWLTQEIQTQAEEHKALAAESFTSNNAANLSQFRPTGIQSTTSLLMDTPAVNGKLVYLTAIQSSLHKLTQTINRLCAAGLLSSSNGFNELVINVAKDICHLRSPCQLSEWDRLASSLRQILNQIQSETQALDQQATVYAAHALDCLVPLNKATNMLRDSRWGQKSRNRLSYRFAFPASRLRKFGLLDPLITKQAKWLSSLQIILEPVQERTEPIDEQMFEANQGSLFLIKSKCRFVPGMFELGVEIAEMMVHRMTISLVDLLCRHYHGIVYMPILDNFSLKLEPFIQLILDTYYTAR</sequence>
<dbReference type="Pfam" id="PF03836">
    <property type="entry name" value="RasGAP_C"/>
    <property type="match status" value="1"/>
</dbReference>
<dbReference type="PANTHER" id="PTHR14149:SF14">
    <property type="entry name" value="CALPONIN-HOMOLOGY (CH) DOMAIN-CONTAINING PROTEIN"/>
    <property type="match status" value="1"/>
</dbReference>
<dbReference type="GO" id="GO:1903479">
    <property type="term" value="P:mitotic actomyosin contractile ring assembly actin filament organization"/>
    <property type="evidence" value="ECO:0007669"/>
    <property type="project" value="TreeGrafter"/>
</dbReference>
<dbReference type="CDD" id="cd23767">
    <property type="entry name" value="IQCD"/>
    <property type="match status" value="2"/>
</dbReference>
<feature type="domain" description="RasGAP protein C-terminal" evidence="2">
    <location>
        <begin position="1753"/>
        <end position="1849"/>
    </location>
</feature>
<dbReference type="GO" id="GO:0051015">
    <property type="term" value="F:actin filament binding"/>
    <property type="evidence" value="ECO:0007669"/>
    <property type="project" value="TreeGrafter"/>
</dbReference>
<dbReference type="Gene3D" id="1.20.5.190">
    <property type="match status" value="1"/>
</dbReference>
<dbReference type="SMART" id="SM00015">
    <property type="entry name" value="IQ"/>
    <property type="match status" value="3"/>
</dbReference>
<dbReference type="GO" id="GO:0005096">
    <property type="term" value="F:GTPase activator activity"/>
    <property type="evidence" value="ECO:0007669"/>
    <property type="project" value="TreeGrafter"/>
</dbReference>
<feature type="region of interest" description="Disordered" evidence="1">
    <location>
        <begin position="1410"/>
        <end position="1491"/>
    </location>
</feature>
<feature type="compositionally biased region" description="Low complexity" evidence="1">
    <location>
        <begin position="1301"/>
        <end position="1313"/>
    </location>
</feature>
<dbReference type="Pfam" id="PF00612">
    <property type="entry name" value="IQ"/>
    <property type="match status" value="3"/>
</dbReference>
<dbReference type="InterPro" id="IPR027417">
    <property type="entry name" value="P-loop_NTPase"/>
</dbReference>
<dbReference type="SUPFAM" id="SSF52540">
    <property type="entry name" value="P-loop containing nucleoside triphosphate hydrolases"/>
    <property type="match status" value="1"/>
</dbReference>
<feature type="region of interest" description="Disordered" evidence="1">
    <location>
        <begin position="1297"/>
        <end position="1324"/>
    </location>
</feature>
<accession>A0A8S9YMC1</accession>
<reference evidence="3" key="1">
    <citation type="submission" date="2019-07" db="EMBL/GenBank/DDBJ databases">
        <title>Annotation for the trematode Paragonimus miyazaki's.</title>
        <authorList>
            <person name="Choi Y.-J."/>
        </authorList>
    </citation>
    <scope>NUCLEOTIDE SEQUENCE</scope>
    <source>
        <strain evidence="3">Japan</strain>
    </source>
</reference>
<comment type="caution">
    <text evidence="3">The sequence shown here is derived from an EMBL/GenBank/DDBJ whole genome shotgun (WGS) entry which is preliminary data.</text>
</comment>
<dbReference type="GO" id="GO:0005516">
    <property type="term" value="F:calmodulin binding"/>
    <property type="evidence" value="ECO:0007669"/>
    <property type="project" value="TreeGrafter"/>
</dbReference>
<dbReference type="InterPro" id="IPR000593">
    <property type="entry name" value="RasGAP_C"/>
</dbReference>
<feature type="compositionally biased region" description="Polar residues" evidence="1">
    <location>
        <begin position="1411"/>
        <end position="1421"/>
    </location>
</feature>